<comment type="catalytic activity">
    <reaction evidence="4">
        <text>uridine(13) in tRNA = pseudouridine(13) in tRNA</text>
        <dbReference type="Rhea" id="RHEA:42540"/>
        <dbReference type="Rhea" id="RHEA-COMP:10105"/>
        <dbReference type="Rhea" id="RHEA-COMP:10106"/>
        <dbReference type="ChEBI" id="CHEBI:65314"/>
        <dbReference type="ChEBI" id="CHEBI:65315"/>
        <dbReference type="EC" id="5.4.99.27"/>
    </reaction>
</comment>
<dbReference type="InterPro" id="IPR001656">
    <property type="entry name" value="PsdUridine_synth_TruD"/>
</dbReference>
<dbReference type="Proteomes" id="UP000280792">
    <property type="component" value="Unassembled WGS sequence"/>
</dbReference>
<comment type="function">
    <text evidence="4">Responsible for synthesis of pseudouridine from uracil-13 in transfer RNAs.</text>
</comment>
<dbReference type="Gene3D" id="3.30.2340.10">
    <property type="entry name" value="TruD, insertion domain"/>
    <property type="match status" value="1"/>
</dbReference>
<dbReference type="Pfam" id="PF01142">
    <property type="entry name" value="TruD"/>
    <property type="match status" value="2"/>
</dbReference>
<evidence type="ECO:0000256" key="2">
    <source>
        <dbReference type="ARBA" id="ARBA00022694"/>
    </source>
</evidence>
<name>A0A3P3VR38_9GAMM</name>
<dbReference type="InterPro" id="IPR020103">
    <property type="entry name" value="PsdUridine_synth_cat_dom_sf"/>
</dbReference>
<evidence type="ECO:0000313" key="6">
    <source>
        <dbReference type="EMBL" id="RRJ85090.1"/>
    </source>
</evidence>
<dbReference type="SUPFAM" id="SSF55120">
    <property type="entry name" value="Pseudouridine synthase"/>
    <property type="match status" value="1"/>
</dbReference>
<dbReference type="EC" id="5.4.99.27" evidence="4"/>
<keyword evidence="3 4" id="KW-0413">Isomerase</keyword>
<gene>
    <name evidence="4 6" type="primary">truD</name>
    <name evidence="6" type="ORF">D0544_08475</name>
</gene>
<dbReference type="EMBL" id="QWEZ01000001">
    <property type="protein sequence ID" value="RRJ85090.1"/>
    <property type="molecule type" value="Genomic_DNA"/>
</dbReference>
<keyword evidence="7" id="KW-1185">Reference proteome</keyword>
<dbReference type="PROSITE" id="PS01268">
    <property type="entry name" value="UPF0024"/>
    <property type="match status" value="1"/>
</dbReference>
<evidence type="ECO:0000256" key="3">
    <source>
        <dbReference type="ARBA" id="ARBA00023235"/>
    </source>
</evidence>
<dbReference type="InterPro" id="IPR011760">
    <property type="entry name" value="PsdUridine_synth_TruD_insert"/>
</dbReference>
<accession>A0A3P3VR38</accession>
<dbReference type="HAMAP" id="MF_01082">
    <property type="entry name" value="TruD"/>
    <property type="match status" value="1"/>
</dbReference>
<dbReference type="CDD" id="cd02575">
    <property type="entry name" value="PseudoU_synth_EcTruD"/>
    <property type="match status" value="1"/>
</dbReference>
<proteinExistence type="inferred from homology"/>
<reference evidence="6 7" key="2">
    <citation type="submission" date="2018-12" db="EMBL/GenBank/DDBJ databases">
        <title>Simiduia agarivorans gen. nov., sp. nov., a marine, agarolytic bacterium isolated from shallow coastal water from Keelung, Taiwan.</title>
        <authorList>
            <person name="Shieh W.Y."/>
        </authorList>
    </citation>
    <scope>NUCLEOTIDE SEQUENCE [LARGE SCALE GENOMIC DNA]</scope>
    <source>
        <strain evidence="6 7">GTF-13</strain>
    </source>
</reference>
<evidence type="ECO:0000256" key="1">
    <source>
        <dbReference type="ARBA" id="ARBA00007953"/>
    </source>
</evidence>
<dbReference type="GO" id="GO:0031119">
    <property type="term" value="P:tRNA pseudouridine synthesis"/>
    <property type="evidence" value="ECO:0007669"/>
    <property type="project" value="UniProtKB-UniRule"/>
</dbReference>
<dbReference type="RefSeq" id="WP_125015518.1">
    <property type="nucleotide sequence ID" value="NZ_QWEZ01000001.1"/>
</dbReference>
<dbReference type="GO" id="GO:0003723">
    <property type="term" value="F:RNA binding"/>
    <property type="evidence" value="ECO:0007669"/>
    <property type="project" value="InterPro"/>
</dbReference>
<sequence length="350" mass="39804">MSNRTADASTPTFSLEWPRAYGGCAGRAEFKREPADFVVEEQLGFEPEGEGEHLFLQIEKQGHNTEWLARQLAKWCEVHPRDVSFSGLKDRQAITTQWFGVQLPGRPDPDLSAFEEPGLRILQARRHPRKLRRGVHRGNRFRIRLRRFEGDADALVAQLQRIAEEGYPNYFGEQRFGFAGGNLGEALRLFRGEIRVRDRARRSIYLSAARSWLFNQLLAERVEAGCWNRYREGDLPGFFGNQSLVRADRVDEDILAKFEQRELCPTGPLWGRGELSTGDGVAEQERQLAARHPDLCSGLEAAGMKQERRRLVARAAGLSWNFEGDELLLSFELESGGYATALLRELVDTE</sequence>
<dbReference type="InterPro" id="IPR020119">
    <property type="entry name" value="PsdUridine_synth_TruD_CS"/>
</dbReference>
<organism evidence="6 7">
    <name type="scientific">Aestuariirhabdus litorea</name>
    <dbReference type="NCBI Taxonomy" id="2528527"/>
    <lineage>
        <taxon>Bacteria</taxon>
        <taxon>Pseudomonadati</taxon>
        <taxon>Pseudomonadota</taxon>
        <taxon>Gammaproteobacteria</taxon>
        <taxon>Oceanospirillales</taxon>
        <taxon>Aestuariirhabdaceae</taxon>
        <taxon>Aestuariirhabdus</taxon>
    </lineage>
</organism>
<dbReference type="NCBIfam" id="TIGR00094">
    <property type="entry name" value="tRNA_TruD_broad"/>
    <property type="match status" value="1"/>
</dbReference>
<keyword evidence="2 4" id="KW-0819">tRNA processing</keyword>
<dbReference type="PROSITE" id="PS50984">
    <property type="entry name" value="TRUD"/>
    <property type="match status" value="1"/>
</dbReference>
<dbReference type="GO" id="GO:0160150">
    <property type="term" value="F:tRNA pseudouridine(13) synthase activity"/>
    <property type="evidence" value="ECO:0007669"/>
    <property type="project" value="UniProtKB-EC"/>
</dbReference>
<reference evidence="6 7" key="1">
    <citation type="submission" date="2018-08" db="EMBL/GenBank/DDBJ databases">
        <authorList>
            <person name="Khan S.A."/>
        </authorList>
    </citation>
    <scope>NUCLEOTIDE SEQUENCE [LARGE SCALE GENOMIC DNA]</scope>
    <source>
        <strain evidence="6 7">GTF-13</strain>
    </source>
</reference>
<dbReference type="Gene3D" id="3.30.2350.20">
    <property type="entry name" value="TruD, catalytic domain"/>
    <property type="match status" value="1"/>
</dbReference>
<protein>
    <recommendedName>
        <fullName evidence="4">tRNA pseudouridine synthase D</fullName>
        <ecNumber evidence="4">5.4.99.27</ecNumber>
    </recommendedName>
    <alternativeName>
        <fullName evidence="4">tRNA pseudouridine(13) synthase</fullName>
    </alternativeName>
    <alternativeName>
        <fullName evidence="4">tRNA pseudouridylate synthase D</fullName>
    </alternativeName>
    <alternativeName>
        <fullName evidence="4">tRNA-uridine isomerase D</fullName>
    </alternativeName>
</protein>
<evidence type="ECO:0000256" key="4">
    <source>
        <dbReference type="HAMAP-Rule" id="MF_01082"/>
    </source>
</evidence>
<dbReference type="InterPro" id="IPR043165">
    <property type="entry name" value="TruD_insert_sf"/>
</dbReference>
<dbReference type="GO" id="GO:0005829">
    <property type="term" value="C:cytosol"/>
    <property type="evidence" value="ECO:0007669"/>
    <property type="project" value="TreeGrafter"/>
</dbReference>
<dbReference type="PANTHER" id="PTHR47811">
    <property type="entry name" value="TRNA PSEUDOURIDINE SYNTHASE D"/>
    <property type="match status" value="1"/>
</dbReference>
<comment type="caution">
    <text evidence="6">The sequence shown here is derived from an EMBL/GenBank/DDBJ whole genome shotgun (WGS) entry which is preliminary data.</text>
</comment>
<comment type="similarity">
    <text evidence="1 4">Belongs to the pseudouridine synthase TruD family.</text>
</comment>
<evidence type="ECO:0000259" key="5">
    <source>
        <dbReference type="PROSITE" id="PS50984"/>
    </source>
</evidence>
<feature type="domain" description="TRUD" evidence="5">
    <location>
        <begin position="166"/>
        <end position="314"/>
    </location>
</feature>
<dbReference type="PANTHER" id="PTHR47811:SF1">
    <property type="entry name" value="TRNA PSEUDOURIDINE SYNTHASE D"/>
    <property type="match status" value="1"/>
</dbReference>
<evidence type="ECO:0000313" key="7">
    <source>
        <dbReference type="Proteomes" id="UP000280792"/>
    </source>
</evidence>
<dbReference type="InterPro" id="IPR050170">
    <property type="entry name" value="TruD_pseudoU_synthase"/>
</dbReference>
<dbReference type="AlphaFoldDB" id="A0A3P3VR38"/>
<feature type="active site" description="Nucleophile" evidence="4">
    <location>
        <position position="90"/>
    </location>
</feature>
<dbReference type="InterPro" id="IPR042214">
    <property type="entry name" value="TruD_catalytic"/>
</dbReference>